<evidence type="ECO:0000313" key="1">
    <source>
        <dbReference type="EMBL" id="MET7000692.1"/>
    </source>
</evidence>
<evidence type="ECO:0000313" key="2">
    <source>
        <dbReference type="Proteomes" id="UP001549749"/>
    </source>
</evidence>
<keyword evidence="2" id="KW-1185">Reference proteome</keyword>
<gene>
    <name evidence="1" type="ORF">ABR189_25130</name>
</gene>
<proteinExistence type="predicted"/>
<accession>A0ABV2TCC7</accession>
<protein>
    <submittedName>
        <fullName evidence="1">Uncharacterized protein</fullName>
    </submittedName>
</protein>
<dbReference type="RefSeq" id="WP_354663245.1">
    <property type="nucleotide sequence ID" value="NZ_JBEXAC010000002.1"/>
</dbReference>
<reference evidence="1 2" key="1">
    <citation type="submission" date="2024-06" db="EMBL/GenBank/DDBJ databases">
        <title>Chitinophaga defluvii sp. nov., isolated from municipal sewage.</title>
        <authorList>
            <person name="Zhang L."/>
        </authorList>
    </citation>
    <scope>NUCLEOTIDE SEQUENCE [LARGE SCALE GENOMIC DNA]</scope>
    <source>
        <strain evidence="1 2">H8</strain>
    </source>
</reference>
<comment type="caution">
    <text evidence="1">The sequence shown here is derived from an EMBL/GenBank/DDBJ whole genome shotgun (WGS) entry which is preliminary data.</text>
</comment>
<dbReference type="Proteomes" id="UP001549749">
    <property type="component" value="Unassembled WGS sequence"/>
</dbReference>
<organism evidence="1 2">
    <name type="scientific">Chitinophaga defluvii</name>
    <dbReference type="NCBI Taxonomy" id="3163343"/>
    <lineage>
        <taxon>Bacteria</taxon>
        <taxon>Pseudomonadati</taxon>
        <taxon>Bacteroidota</taxon>
        <taxon>Chitinophagia</taxon>
        <taxon>Chitinophagales</taxon>
        <taxon>Chitinophagaceae</taxon>
        <taxon>Chitinophaga</taxon>
    </lineage>
</organism>
<dbReference type="EMBL" id="JBEXAC010000002">
    <property type="protein sequence ID" value="MET7000692.1"/>
    <property type="molecule type" value="Genomic_DNA"/>
</dbReference>
<name>A0ABV2TCC7_9BACT</name>
<sequence length="151" mass="17460">MEKMLLWKGIGVVADNTPEEEGTFYAYSEDLLKKNVLLKFYSCELAEDEIETVVHALALYKGVAYTFYLYHHLDGLPPFPIQLFRIITDLVEYLTFCQANTLIDDLNALCSANISSDDKDMEPDYRLSYENEEDEFVRILGLIEQKRLNLS</sequence>